<protein>
    <submittedName>
        <fullName evidence="3">Uncharacterized protein</fullName>
    </submittedName>
</protein>
<evidence type="ECO:0000313" key="3">
    <source>
        <dbReference type="EMBL" id="KAF9444738.1"/>
    </source>
</evidence>
<evidence type="ECO:0000256" key="1">
    <source>
        <dbReference type="SAM" id="Coils"/>
    </source>
</evidence>
<accession>A0A9P5X4L6</accession>
<keyword evidence="1" id="KW-0175">Coiled coil</keyword>
<evidence type="ECO:0000313" key="4">
    <source>
        <dbReference type="Proteomes" id="UP000807342"/>
    </source>
</evidence>
<name>A0A9P5X4L6_9AGAR</name>
<feature type="compositionally biased region" description="Basic and acidic residues" evidence="2">
    <location>
        <begin position="12"/>
        <end position="23"/>
    </location>
</feature>
<gene>
    <name evidence="3" type="ORF">P691DRAFT_786289</name>
</gene>
<dbReference type="Proteomes" id="UP000807342">
    <property type="component" value="Unassembled WGS sequence"/>
</dbReference>
<dbReference type="OrthoDB" id="3047760at2759"/>
<proteinExistence type="predicted"/>
<dbReference type="EMBL" id="MU151351">
    <property type="protein sequence ID" value="KAF9444738.1"/>
    <property type="molecule type" value="Genomic_DNA"/>
</dbReference>
<evidence type="ECO:0000256" key="2">
    <source>
        <dbReference type="SAM" id="MobiDB-lite"/>
    </source>
</evidence>
<feature type="coiled-coil region" evidence="1">
    <location>
        <begin position="99"/>
        <end position="130"/>
    </location>
</feature>
<feature type="compositionally biased region" description="Polar residues" evidence="2">
    <location>
        <begin position="1"/>
        <end position="10"/>
    </location>
</feature>
<comment type="caution">
    <text evidence="3">The sequence shown here is derived from an EMBL/GenBank/DDBJ whole genome shotgun (WGS) entry which is preliminary data.</text>
</comment>
<reference evidence="3" key="1">
    <citation type="submission" date="2020-11" db="EMBL/GenBank/DDBJ databases">
        <authorList>
            <consortium name="DOE Joint Genome Institute"/>
            <person name="Ahrendt S."/>
            <person name="Riley R."/>
            <person name="Andreopoulos W."/>
            <person name="Labutti K."/>
            <person name="Pangilinan J."/>
            <person name="Ruiz-Duenas F.J."/>
            <person name="Barrasa J.M."/>
            <person name="Sanchez-Garcia M."/>
            <person name="Camarero S."/>
            <person name="Miyauchi S."/>
            <person name="Serrano A."/>
            <person name="Linde D."/>
            <person name="Babiker R."/>
            <person name="Drula E."/>
            <person name="Ayuso-Fernandez I."/>
            <person name="Pacheco R."/>
            <person name="Padilla G."/>
            <person name="Ferreira P."/>
            <person name="Barriuso J."/>
            <person name="Kellner H."/>
            <person name="Castanera R."/>
            <person name="Alfaro M."/>
            <person name="Ramirez L."/>
            <person name="Pisabarro A.G."/>
            <person name="Kuo A."/>
            <person name="Tritt A."/>
            <person name="Lipzen A."/>
            <person name="He G."/>
            <person name="Yan M."/>
            <person name="Ng V."/>
            <person name="Cullen D."/>
            <person name="Martin F."/>
            <person name="Rosso M.-N."/>
            <person name="Henrissat B."/>
            <person name="Hibbett D."/>
            <person name="Martinez A.T."/>
            <person name="Grigoriev I.V."/>
        </authorList>
    </citation>
    <scope>NUCLEOTIDE SEQUENCE</scope>
    <source>
        <strain evidence="3">MF-IS2</strain>
    </source>
</reference>
<organism evidence="3 4">
    <name type="scientific">Macrolepiota fuliginosa MF-IS2</name>
    <dbReference type="NCBI Taxonomy" id="1400762"/>
    <lineage>
        <taxon>Eukaryota</taxon>
        <taxon>Fungi</taxon>
        <taxon>Dikarya</taxon>
        <taxon>Basidiomycota</taxon>
        <taxon>Agaricomycotina</taxon>
        <taxon>Agaricomycetes</taxon>
        <taxon>Agaricomycetidae</taxon>
        <taxon>Agaricales</taxon>
        <taxon>Agaricineae</taxon>
        <taxon>Agaricaceae</taxon>
        <taxon>Macrolepiota</taxon>
    </lineage>
</organism>
<dbReference type="AlphaFoldDB" id="A0A9P5X4L6"/>
<keyword evidence="4" id="KW-1185">Reference proteome</keyword>
<sequence>MAPTYPSTIPSLHEKHPDLPPVMKDVDLHQSIQRGEDLNADNLKQASAASYPLKGFHALGLDPEIVSDAVVESAELRVTAIRNVHAAMEYTPADIAQQLQAITDSITTIRNEAMALRNEVRADIAAIRQELAVGRARTANTLRRVHNHVIEIDVFRPLEKTVPGYGFELARNISRDLDLVTRQSLEQYVTDTQNNPAPQIGTTPPDFDGNTHTLKHIDILWLVSFYNEDFGIGPDDRRLNERQRAVRNFLASF</sequence>
<feature type="region of interest" description="Disordered" evidence="2">
    <location>
        <begin position="1"/>
        <end position="23"/>
    </location>
</feature>